<evidence type="ECO:0000313" key="3">
    <source>
        <dbReference type="Proteomes" id="UP001596175"/>
    </source>
</evidence>
<dbReference type="Proteomes" id="UP001596175">
    <property type="component" value="Unassembled WGS sequence"/>
</dbReference>
<comment type="caution">
    <text evidence="2">The sequence shown here is derived from an EMBL/GenBank/DDBJ whole genome shotgun (WGS) entry which is preliminary data.</text>
</comment>
<keyword evidence="3" id="KW-1185">Reference proteome</keyword>
<organism evidence="2 3">
    <name type="scientific">Actinomycetospora rhizophila</name>
    <dbReference type="NCBI Taxonomy" id="1416876"/>
    <lineage>
        <taxon>Bacteria</taxon>
        <taxon>Bacillati</taxon>
        <taxon>Actinomycetota</taxon>
        <taxon>Actinomycetes</taxon>
        <taxon>Pseudonocardiales</taxon>
        <taxon>Pseudonocardiaceae</taxon>
        <taxon>Actinomycetospora</taxon>
    </lineage>
</organism>
<evidence type="ECO:0008006" key="4">
    <source>
        <dbReference type="Google" id="ProtNLM"/>
    </source>
</evidence>
<accession>A0ABV9ZNA9</accession>
<evidence type="ECO:0000313" key="2">
    <source>
        <dbReference type="EMBL" id="MFC5142837.1"/>
    </source>
</evidence>
<dbReference type="RefSeq" id="WP_378024928.1">
    <property type="nucleotide sequence ID" value="NZ_JBHSKG010000029.1"/>
</dbReference>
<reference evidence="3" key="1">
    <citation type="journal article" date="2019" name="Int. J. Syst. Evol. Microbiol.">
        <title>The Global Catalogue of Microorganisms (GCM) 10K type strain sequencing project: providing services to taxonomists for standard genome sequencing and annotation.</title>
        <authorList>
            <consortium name="The Broad Institute Genomics Platform"/>
            <consortium name="The Broad Institute Genome Sequencing Center for Infectious Disease"/>
            <person name="Wu L."/>
            <person name="Ma J."/>
        </authorList>
    </citation>
    <scope>NUCLEOTIDE SEQUENCE [LARGE SCALE GENOMIC DNA]</scope>
    <source>
        <strain evidence="3">XZYJ18</strain>
    </source>
</reference>
<feature type="non-terminal residue" evidence="2">
    <location>
        <position position="175"/>
    </location>
</feature>
<dbReference type="EMBL" id="JBHSKG010000029">
    <property type="protein sequence ID" value="MFC5142837.1"/>
    <property type="molecule type" value="Genomic_DNA"/>
</dbReference>
<name>A0ABV9ZNA9_9PSEU</name>
<feature type="region of interest" description="Disordered" evidence="1">
    <location>
        <begin position="149"/>
        <end position="175"/>
    </location>
</feature>
<gene>
    <name evidence="2" type="ORF">ACFPK1_31755</name>
</gene>
<sequence length="175" mass="19166">MGTHRQSSSRVIGVHSLPTAVISLIKEQAAVRGLYRDPLPEVTHAVRTELVTGTTGWFGRGRQRRRATELLLTGDVLVVTDRDPDGSDADAQVTFHRLHQLDVARIDGPEPGLELVGTPVGATERGSRVIETDGGPEIDRFHRALLEASEDSRRVDVPSSRFPADAELETRSPEF</sequence>
<proteinExistence type="predicted"/>
<protein>
    <recommendedName>
        <fullName evidence="4">YokE-like PH domain-containing protein</fullName>
    </recommendedName>
</protein>
<evidence type="ECO:0000256" key="1">
    <source>
        <dbReference type="SAM" id="MobiDB-lite"/>
    </source>
</evidence>